<feature type="transmembrane region" description="Helical" evidence="1">
    <location>
        <begin position="149"/>
        <end position="169"/>
    </location>
</feature>
<reference evidence="2 4" key="1">
    <citation type="submission" date="2016-01" db="EMBL/GenBank/DDBJ databases">
        <title>Genome Sequences of Twelve Sporeforming Bacillus Species Isolated from Foods.</title>
        <authorList>
            <person name="Berendsen E.M."/>
            <person name="Wells-Bennik M.H."/>
            <person name="Krawcyk A.O."/>
            <person name="De Jong A."/>
            <person name="Holsappel S."/>
            <person name="Eijlander R.T."/>
            <person name="Kuipers O.P."/>
        </authorList>
    </citation>
    <scope>NUCLEOTIDE SEQUENCE [LARGE SCALE GENOMIC DNA]</scope>
    <source>
        <strain evidence="2 4">B4102</strain>
    </source>
</reference>
<protein>
    <recommendedName>
        <fullName evidence="6">Yip1 domain-containing protein</fullName>
    </recommendedName>
</protein>
<sequence>MVYQSRIFHLFKPKTTFFQLGKAEVIYGLKMRLFLMILFSTVIFTLEGLLGIGSASISKTLTLDPKGIFEWHKALFVMGKTLSGIVYSVCILYIAPLVFSVFADVSYRKLVVIQVFVLFILLIEHITYFPLVLWLNLDWYSSPLSFGVIGQYITTIPFLIALLGCLSIFKIWGIYIQYKSLCALSEKNRISLLILVIVVNLIFWGITALFTDIDFYRLF</sequence>
<dbReference type="KEGG" id="hspo:JGZ69_06035"/>
<dbReference type="AlphaFoldDB" id="A0A150L443"/>
<dbReference type="Proteomes" id="UP000075666">
    <property type="component" value="Unassembled WGS sequence"/>
</dbReference>
<dbReference type="EMBL" id="CP066701">
    <property type="protein sequence ID" value="QQX26409.1"/>
    <property type="molecule type" value="Genomic_DNA"/>
</dbReference>
<evidence type="ECO:0000313" key="5">
    <source>
        <dbReference type="Proteomes" id="UP000595512"/>
    </source>
</evidence>
<feature type="transmembrane region" description="Helical" evidence="1">
    <location>
        <begin position="190"/>
        <end position="210"/>
    </location>
</feature>
<dbReference type="EMBL" id="LQYN01000046">
    <property type="protein sequence ID" value="KYD07058.1"/>
    <property type="molecule type" value="Genomic_DNA"/>
</dbReference>
<evidence type="ECO:0000313" key="4">
    <source>
        <dbReference type="Proteomes" id="UP000075666"/>
    </source>
</evidence>
<dbReference type="STRING" id="46224.B4102_2003"/>
<keyword evidence="1" id="KW-1133">Transmembrane helix</keyword>
<feature type="transmembrane region" description="Helical" evidence="1">
    <location>
        <begin position="85"/>
        <end position="103"/>
    </location>
</feature>
<proteinExistence type="predicted"/>
<feature type="transmembrane region" description="Helical" evidence="1">
    <location>
        <begin position="115"/>
        <end position="137"/>
    </location>
</feature>
<feature type="transmembrane region" description="Helical" evidence="1">
    <location>
        <begin position="33"/>
        <end position="57"/>
    </location>
</feature>
<keyword evidence="1" id="KW-0812">Transmembrane</keyword>
<dbReference type="OrthoDB" id="2455856at2"/>
<evidence type="ECO:0008006" key="6">
    <source>
        <dbReference type="Google" id="ProtNLM"/>
    </source>
</evidence>
<evidence type="ECO:0000313" key="3">
    <source>
        <dbReference type="EMBL" id="QQX26409.1"/>
    </source>
</evidence>
<evidence type="ECO:0000256" key="1">
    <source>
        <dbReference type="SAM" id="Phobius"/>
    </source>
</evidence>
<accession>A0A150L443</accession>
<organism evidence="2 4">
    <name type="scientific">Heyndrickxia sporothermodurans</name>
    <dbReference type="NCBI Taxonomy" id="46224"/>
    <lineage>
        <taxon>Bacteria</taxon>
        <taxon>Bacillati</taxon>
        <taxon>Bacillota</taxon>
        <taxon>Bacilli</taxon>
        <taxon>Bacillales</taxon>
        <taxon>Bacillaceae</taxon>
        <taxon>Heyndrickxia</taxon>
    </lineage>
</organism>
<name>A0A150L443_9BACI</name>
<keyword evidence="4" id="KW-1185">Reference proteome</keyword>
<reference evidence="3 5" key="2">
    <citation type="submission" date="2020-12" db="EMBL/GenBank/DDBJ databases">
        <title>Taxonomic evaluation of the Bacillus sporothermodurans group of bacteria based on whole genome sequences.</title>
        <authorList>
            <person name="Fiedler G."/>
            <person name="Herbstmann A.-D."/>
            <person name="Doll E."/>
            <person name="Wenning M."/>
            <person name="Brinks E."/>
            <person name="Kabisch J."/>
            <person name="Breitenwieser F."/>
            <person name="Lappann M."/>
            <person name="Boehnlein C."/>
            <person name="Franz C."/>
        </authorList>
    </citation>
    <scope>NUCLEOTIDE SEQUENCE [LARGE SCALE GENOMIC DNA]</scope>
    <source>
        <strain evidence="3 5">DSM 10599</strain>
    </source>
</reference>
<gene>
    <name evidence="2" type="ORF">B4102_2003</name>
    <name evidence="3" type="ORF">JGZ69_06035</name>
</gene>
<evidence type="ECO:0000313" key="2">
    <source>
        <dbReference type="EMBL" id="KYD07058.1"/>
    </source>
</evidence>
<dbReference type="RefSeq" id="WP_066231233.1">
    <property type="nucleotide sequence ID" value="NZ_CP066701.1"/>
</dbReference>
<dbReference type="Proteomes" id="UP000595512">
    <property type="component" value="Chromosome"/>
</dbReference>
<keyword evidence="1" id="KW-0472">Membrane</keyword>
<dbReference type="PATRIC" id="fig|46224.3.peg.2951"/>